<dbReference type="InterPro" id="IPR002130">
    <property type="entry name" value="Cyclophilin-type_PPIase_dom"/>
</dbReference>
<comment type="similarity">
    <text evidence="3">Belongs to the cyclophilin-type PPIase family.</text>
</comment>
<evidence type="ECO:0000256" key="2">
    <source>
        <dbReference type="ARBA" id="ARBA00023235"/>
    </source>
</evidence>
<dbReference type="SUPFAM" id="SSF50891">
    <property type="entry name" value="Cyclophilin-like"/>
    <property type="match status" value="1"/>
</dbReference>
<dbReference type="Pfam" id="PF00160">
    <property type="entry name" value="Pro_isomerase"/>
    <property type="match status" value="1"/>
</dbReference>
<evidence type="ECO:0000313" key="7">
    <source>
        <dbReference type="Proteomes" id="UP000321790"/>
    </source>
</evidence>
<sequence length="238" mass="27806">MRYVMLFFAFILFFNCEDKQKKTTTKTLQTNNTTNTTKTNVETDTVVDDEPNRPFPKLNSKSAMEFFLKYNEIHKENKVRIFTDFGTIDILLFEETRFHRSNFIFLTKQQYFTNTQFYRVVPNFIIQGGNSDDVETSKKRAYIGKYLLPPDTKRGFKHHRGVVSMPSSEIKNPHKLASPYEFFIVQQQGGAYHLDGDYTVFGKVINGMDVVDKIANVKTDDGEWPMKNVYIRKVEIID</sequence>
<evidence type="ECO:0000256" key="1">
    <source>
        <dbReference type="ARBA" id="ARBA00023110"/>
    </source>
</evidence>
<evidence type="ECO:0000313" key="6">
    <source>
        <dbReference type="EMBL" id="TXE09975.1"/>
    </source>
</evidence>
<keyword evidence="7" id="KW-1185">Reference proteome</keyword>
<dbReference type="EC" id="5.2.1.8" evidence="3"/>
<accession>A0A5C7AU04</accession>
<dbReference type="InterPro" id="IPR029000">
    <property type="entry name" value="Cyclophilin-like_dom_sf"/>
</dbReference>
<organism evidence="6 7">
    <name type="scientific">Seonamhaeicola algicola</name>
    <dbReference type="NCBI Taxonomy" id="1719036"/>
    <lineage>
        <taxon>Bacteria</taxon>
        <taxon>Pseudomonadati</taxon>
        <taxon>Bacteroidota</taxon>
        <taxon>Flavobacteriia</taxon>
        <taxon>Flavobacteriales</taxon>
        <taxon>Flavobacteriaceae</taxon>
    </lineage>
</organism>
<dbReference type="PANTHER" id="PTHR45625">
    <property type="entry name" value="PEPTIDYL-PROLYL CIS-TRANS ISOMERASE-RELATED"/>
    <property type="match status" value="1"/>
</dbReference>
<dbReference type="InterPro" id="IPR044666">
    <property type="entry name" value="Cyclophilin_A-like"/>
</dbReference>
<dbReference type="AlphaFoldDB" id="A0A5C7AU04"/>
<gene>
    <name evidence="6" type="ORF">FUA26_10875</name>
</gene>
<evidence type="ECO:0000256" key="3">
    <source>
        <dbReference type="RuleBase" id="RU363019"/>
    </source>
</evidence>
<comment type="catalytic activity">
    <reaction evidence="3">
        <text>[protein]-peptidylproline (omega=180) = [protein]-peptidylproline (omega=0)</text>
        <dbReference type="Rhea" id="RHEA:16237"/>
        <dbReference type="Rhea" id="RHEA-COMP:10747"/>
        <dbReference type="Rhea" id="RHEA-COMP:10748"/>
        <dbReference type="ChEBI" id="CHEBI:83833"/>
        <dbReference type="ChEBI" id="CHEBI:83834"/>
        <dbReference type="EC" id="5.2.1.8"/>
    </reaction>
</comment>
<dbReference type="RefSeq" id="WP_147135709.1">
    <property type="nucleotide sequence ID" value="NZ_VOSC01000025.1"/>
</dbReference>
<evidence type="ECO:0000259" key="5">
    <source>
        <dbReference type="PROSITE" id="PS50072"/>
    </source>
</evidence>
<keyword evidence="2 3" id="KW-0413">Isomerase</keyword>
<dbReference type="CDD" id="cd00317">
    <property type="entry name" value="cyclophilin"/>
    <property type="match status" value="1"/>
</dbReference>
<dbReference type="PANTHER" id="PTHR45625:SF4">
    <property type="entry name" value="PEPTIDYLPROLYL ISOMERASE DOMAIN AND WD REPEAT-CONTAINING PROTEIN 1"/>
    <property type="match status" value="1"/>
</dbReference>
<reference evidence="7" key="1">
    <citation type="submission" date="2019-08" db="EMBL/GenBank/DDBJ databases">
        <title>Seonamhaeicola sediminis sp. nov., isolated from marine sediment.</title>
        <authorList>
            <person name="Cao W.R."/>
        </authorList>
    </citation>
    <scope>NUCLEOTIDE SEQUENCE [LARGE SCALE GENOMIC DNA]</scope>
    <source>
        <strain evidence="7">Gy8</strain>
    </source>
</reference>
<dbReference type="Gene3D" id="2.40.100.10">
    <property type="entry name" value="Cyclophilin-like"/>
    <property type="match status" value="1"/>
</dbReference>
<comment type="caution">
    <text evidence="6">The sequence shown here is derived from an EMBL/GenBank/DDBJ whole genome shotgun (WGS) entry which is preliminary data.</text>
</comment>
<keyword evidence="1 3" id="KW-0697">Rotamase</keyword>
<protein>
    <recommendedName>
        <fullName evidence="3">Peptidyl-prolyl cis-trans isomerase</fullName>
        <shortName evidence="3">PPIase</shortName>
        <ecNumber evidence="3">5.2.1.8</ecNumber>
    </recommendedName>
</protein>
<comment type="function">
    <text evidence="3">PPIases accelerate the folding of proteins. It catalyzes the cis-trans isomerization of proline imidic peptide bonds in oligopeptides.</text>
</comment>
<feature type="compositionally biased region" description="Low complexity" evidence="4">
    <location>
        <begin position="25"/>
        <end position="44"/>
    </location>
</feature>
<evidence type="ECO:0000256" key="4">
    <source>
        <dbReference type="SAM" id="MobiDB-lite"/>
    </source>
</evidence>
<name>A0A5C7AU04_9FLAO</name>
<feature type="region of interest" description="Disordered" evidence="4">
    <location>
        <begin position="24"/>
        <end position="54"/>
    </location>
</feature>
<dbReference type="GO" id="GO:0003755">
    <property type="term" value="F:peptidyl-prolyl cis-trans isomerase activity"/>
    <property type="evidence" value="ECO:0007669"/>
    <property type="project" value="UniProtKB-UniRule"/>
</dbReference>
<dbReference type="PROSITE" id="PS50072">
    <property type="entry name" value="CSA_PPIASE_2"/>
    <property type="match status" value="1"/>
</dbReference>
<dbReference type="EMBL" id="VOSC01000025">
    <property type="protein sequence ID" value="TXE09975.1"/>
    <property type="molecule type" value="Genomic_DNA"/>
</dbReference>
<dbReference type="PRINTS" id="PR00153">
    <property type="entry name" value="CSAPPISMRASE"/>
</dbReference>
<dbReference type="Proteomes" id="UP000321790">
    <property type="component" value="Unassembled WGS sequence"/>
</dbReference>
<dbReference type="OrthoDB" id="9807797at2"/>
<proteinExistence type="inferred from homology"/>
<feature type="domain" description="PPIase cyclophilin-type" evidence="5">
    <location>
        <begin position="86"/>
        <end position="236"/>
    </location>
</feature>